<dbReference type="Pfam" id="PF01593">
    <property type="entry name" value="Amino_oxidase"/>
    <property type="match status" value="1"/>
</dbReference>
<dbReference type="EMBL" id="FOLG01000013">
    <property type="protein sequence ID" value="SFD01270.1"/>
    <property type="molecule type" value="Genomic_DNA"/>
</dbReference>
<gene>
    <name evidence="2" type="ORF">SAMN04488094_11322</name>
</gene>
<dbReference type="STRING" id="441112.SAMN04488094_11322"/>
<evidence type="ECO:0000313" key="3">
    <source>
        <dbReference type="Proteomes" id="UP000198728"/>
    </source>
</evidence>
<dbReference type="RefSeq" id="WP_093362104.1">
    <property type="nucleotide sequence ID" value="NZ_FOLG01000013.1"/>
</dbReference>
<dbReference type="GO" id="GO:0016491">
    <property type="term" value="F:oxidoreductase activity"/>
    <property type="evidence" value="ECO:0007669"/>
    <property type="project" value="InterPro"/>
</dbReference>
<dbReference type="Gene3D" id="3.90.660.20">
    <property type="entry name" value="Protoporphyrinogen oxidase, mitochondrial, domain 2"/>
    <property type="match status" value="1"/>
</dbReference>
<name>A0A1I1P5M0_9RHOB</name>
<feature type="domain" description="Amine oxidase" evidence="1">
    <location>
        <begin position="20"/>
        <end position="296"/>
    </location>
</feature>
<dbReference type="Gene3D" id="3.50.50.60">
    <property type="entry name" value="FAD/NAD(P)-binding domain"/>
    <property type="match status" value="1"/>
</dbReference>
<protein>
    <recommendedName>
        <fullName evidence="1">Amine oxidase domain-containing protein</fullName>
    </recommendedName>
</protein>
<keyword evidence="3" id="KW-1185">Reference proteome</keyword>
<sequence>MPFDHAGLARRKIAIIGGGISGMGAAHFLTGHHRVVLIEAGPRLGGHARTRIAGKRGDQPVDTGFIVFNRPNYPRLNTLFQQLDVPVAPSTMTFGASIQGGRIEYGLRDIGTVFAQRRNIARPAFLRMIRDIFRFNGRAEAVADTLGPSATIGSLLQSLRTGPWFRDYYLSPLSGAIWSTPVTRILDFPARAMVDFFRNHALLHHSGQHQWYTVRGGSEQYVQRLESDLRQRGAEMRLSSPVAAVRRIPGGVEVKDRHGEWERFDDVIFATHSDDTLRLLADPAPAERAALSAIAYQPNEVTLHADPSVMPNRRACWSAWNYAEAPDKRCDRIDLTYWMNTLQPIPADDPLFVTLNSTRPIREELIYDQTVLRHPVYDLGAFAAQEVLAKRNGTARTWFCGAWMKNGFHEDGLASAADVADSILSQSVFETAAQ</sequence>
<dbReference type="OrthoDB" id="20837at2"/>
<reference evidence="2 3" key="1">
    <citation type="submission" date="2016-10" db="EMBL/GenBank/DDBJ databases">
        <authorList>
            <person name="de Groot N.N."/>
        </authorList>
    </citation>
    <scope>NUCLEOTIDE SEQUENCE [LARGE SCALE GENOMIC DNA]</scope>
    <source>
        <strain evidence="2 3">DSM 19548</strain>
    </source>
</reference>
<dbReference type="InterPro" id="IPR002937">
    <property type="entry name" value="Amino_oxidase"/>
</dbReference>
<dbReference type="InterPro" id="IPR036188">
    <property type="entry name" value="FAD/NAD-bd_sf"/>
</dbReference>
<proteinExistence type="predicted"/>
<dbReference type="InterPro" id="IPR050464">
    <property type="entry name" value="Zeta_carotene_desat/Oxidored"/>
</dbReference>
<dbReference type="AlphaFoldDB" id="A0A1I1P5M0"/>
<evidence type="ECO:0000259" key="1">
    <source>
        <dbReference type="Pfam" id="PF01593"/>
    </source>
</evidence>
<dbReference type="Gene3D" id="1.10.3110.10">
    <property type="entry name" value="protoporphyrinogen ix oxidase, domain 3"/>
    <property type="match status" value="1"/>
</dbReference>
<dbReference type="PANTHER" id="PTHR42923:SF17">
    <property type="entry name" value="AMINE OXIDASE DOMAIN-CONTAINING PROTEIN"/>
    <property type="match status" value="1"/>
</dbReference>
<dbReference type="SUPFAM" id="SSF51905">
    <property type="entry name" value="FAD/NAD(P)-binding domain"/>
    <property type="match status" value="1"/>
</dbReference>
<dbReference type="PANTHER" id="PTHR42923">
    <property type="entry name" value="PROTOPORPHYRINOGEN OXIDASE"/>
    <property type="match status" value="1"/>
</dbReference>
<dbReference type="Proteomes" id="UP000198728">
    <property type="component" value="Unassembled WGS sequence"/>
</dbReference>
<organism evidence="2 3">
    <name type="scientific">Tropicimonas isoalkanivorans</name>
    <dbReference type="NCBI Taxonomy" id="441112"/>
    <lineage>
        <taxon>Bacteria</taxon>
        <taxon>Pseudomonadati</taxon>
        <taxon>Pseudomonadota</taxon>
        <taxon>Alphaproteobacteria</taxon>
        <taxon>Rhodobacterales</taxon>
        <taxon>Roseobacteraceae</taxon>
        <taxon>Tropicimonas</taxon>
    </lineage>
</organism>
<accession>A0A1I1P5M0</accession>
<evidence type="ECO:0000313" key="2">
    <source>
        <dbReference type="EMBL" id="SFD01270.1"/>
    </source>
</evidence>